<dbReference type="Pfam" id="PF13893">
    <property type="entry name" value="RRM_5"/>
    <property type="match status" value="1"/>
</dbReference>
<dbReference type="SUPFAM" id="SSF54928">
    <property type="entry name" value="RNA-binding domain, RBD"/>
    <property type="match status" value="3"/>
</dbReference>
<dbReference type="Gene3D" id="2.130.10.10">
    <property type="entry name" value="YVTN repeat-like/Quinoprotein amine dehydrogenase"/>
    <property type="match status" value="1"/>
</dbReference>
<dbReference type="SMART" id="SM00360">
    <property type="entry name" value="RRM"/>
    <property type="match status" value="3"/>
</dbReference>
<comment type="similarity">
    <text evidence="2">Belongs to the nucleoporin Nup133 family.</text>
</comment>
<evidence type="ECO:0000256" key="7">
    <source>
        <dbReference type="ARBA" id="ARBA00022927"/>
    </source>
</evidence>
<dbReference type="FunFam" id="3.30.70.330:FF:000072">
    <property type="entry name" value="heterogeneous nuclear ribonucleoprotein L isoform X1"/>
    <property type="match status" value="1"/>
</dbReference>
<evidence type="ECO:0000256" key="3">
    <source>
        <dbReference type="ARBA" id="ARBA00022448"/>
    </source>
</evidence>
<evidence type="ECO:0000259" key="12">
    <source>
        <dbReference type="PROSITE" id="PS50102"/>
    </source>
</evidence>
<dbReference type="CDD" id="cd12424">
    <property type="entry name" value="RRM3_hnRNPL_like"/>
    <property type="match status" value="1"/>
</dbReference>
<sequence length="1530" mass="173634">MATVAYDGHSSKRLKTEQDRNFNTNSNYFGHSNSRYSGMSRDDERLNHILLLTVINPAYPITCDVIQQICSPNGKVQRIVIFKKNGIQAMVEFDSIDSAKRAKHALNGCDIYSGCCTLRVEFAKPTRLNVYKNDHESYDYTNPALGKISVSDDPYSHHDAYASSNRHPPPYMTDSYIQSGDGYRDNRQGVLGSIPNSGYPGQAPLIQGTPVNQSGIPQQGAVLMVYGLNHQLMNCDRLFNLLCQYGNVVRVKFLKSKEGCAMVQMGDSASVERSIASLNKVSFFDNELQLGFSKQAFLNDVKQPFELPDNTPSFKDFMGNRNNRFTNPESAQKNRFSHPADVLHFFNAPYGISDKDIMNIFEEYSPNTKPLSVKFFQSKTERSSSGLIQFETVSNAIEALIMCNHVSIPNPNGKFPFIFKLLTIFCSLSGVWDEASKENISILCRTLKNLTTRISDHGWAWLVSGRRLFVWRYLDDHSTGRTKAPRCFELTLPPSDIAHRAELICILSSLEHRNKFPSALAVSPEGTIRYWSNISQEGNTYDSIVASELQGQECHTLIDVQPFGCVLGTTTNSLVHIAFSNGSSNVPILCQTLKTPQGLLSGIGRKVTSLIFGSLPTTHASDSKQLIRIVRSLKVGNTENVVHIFVLTNCVVQRWTIQDEENECFDVEIDLERQIKEAFINKLWNRSTTHHNQLVLYPMDIAMKCTNEVLMLVMCVNNDHPNEPHIGLFTLNGDLFVPNIDGSFTLANSNDLNVKFKSFQILPNRIIGMTNGHSSMLESNESSNIQQCQLNIFSGNSDGERAIYVYNSSKMFRINLSDGIGVGNDDDETDEIDFQLFNDYLFSAVALNQSPLLFTFKNGFVSIHSNDSILTKHLSVVDRKFVTSNNTNKFSVLKRALHLFTKQEKQRAELMVKELFPWVSSNEPLANNAELDDVVCALSTDICDQIPQTDPRWAHLNAEQGNEIENEGQNSVNYVIITNQLEDKLANHLMFVELLQNTGAWNCLTSLTTSHSILPSKLLLCEHTEKLLAAVTLRKLHIKYGSVLETAIAMALEKRKSNSDMFRQRKHLTNQDIFYREVTKIDELFWELINLQKESITKDQSNMKANHVLVMSIADIMTNVFSDVCVYRRTNGHIYKSAAIADCDYVPWSSIAHVSGVREALLNHFDLLVKGFSIDQHLYIPPNEEHKYNILGQKLIDLSDIILDSYVTQLSNLSVSNEKYSILKAAFQNSRYHCLMALLRLKLYERAASLAEKYEDFDILIKICEELNNHEQLQLYTQQFADKGFSEHLFDWYLREGKQGKMLSTVSNNYKLTDFLSNHEPLSWLHQIHLGQFKEASSTLKKLGSLESMYPNRKKTLLSLGKLASIASNDLDYSDFDDKLKLLNFQEGLSDSLLDKHSLERNSLKVLSPEQLIDIFTSGVEGPNEDIRNFKTALEIADLAEKHLSLQTYKEMILHIWRRAFMKDDWTSFNPDNYETPIKQSFFYQLALLYFGEEKKKLPPIQDLARDFEAVTQNEKTSFFLQAAYELILH</sequence>
<evidence type="ECO:0000256" key="6">
    <source>
        <dbReference type="ARBA" id="ARBA00022884"/>
    </source>
</evidence>
<keyword evidence="5" id="KW-0509">mRNA transport</keyword>
<dbReference type="Pfam" id="PF08801">
    <property type="entry name" value="Nucleoporin_N"/>
    <property type="match status" value="1"/>
</dbReference>
<dbReference type="PANTHER" id="PTHR13405:SF11">
    <property type="entry name" value="NUCLEAR PORE COMPLEX PROTEIN NUP133"/>
    <property type="match status" value="1"/>
</dbReference>
<dbReference type="InterPro" id="IPR000504">
    <property type="entry name" value="RRM_dom"/>
</dbReference>
<keyword evidence="14" id="KW-1185">Reference proteome</keyword>
<dbReference type="InterPro" id="IPR037624">
    <property type="entry name" value="Nup133-like"/>
</dbReference>
<dbReference type="InterPro" id="IPR021790">
    <property type="entry name" value="PTBP1-like_RRM2"/>
</dbReference>
<dbReference type="OMA" id="TRKYEEY"/>
<reference evidence="13" key="1">
    <citation type="submission" date="2022-12" db="EMBL/GenBank/DDBJ databases">
        <title>Genome assemblies of Blomia tropicalis.</title>
        <authorList>
            <person name="Cui Y."/>
        </authorList>
    </citation>
    <scope>NUCLEOTIDE SEQUENCE</scope>
    <source>
        <tissue evidence="13">Adult mites</tissue>
    </source>
</reference>
<evidence type="ECO:0000256" key="2">
    <source>
        <dbReference type="ARBA" id="ARBA00005569"/>
    </source>
</evidence>
<organism evidence="13 14">
    <name type="scientific">Blomia tropicalis</name>
    <name type="common">Mite</name>
    <dbReference type="NCBI Taxonomy" id="40697"/>
    <lineage>
        <taxon>Eukaryota</taxon>
        <taxon>Metazoa</taxon>
        <taxon>Ecdysozoa</taxon>
        <taxon>Arthropoda</taxon>
        <taxon>Chelicerata</taxon>
        <taxon>Arachnida</taxon>
        <taxon>Acari</taxon>
        <taxon>Acariformes</taxon>
        <taxon>Sarcoptiformes</taxon>
        <taxon>Astigmata</taxon>
        <taxon>Glycyphagoidea</taxon>
        <taxon>Echimyopodidae</taxon>
        <taxon>Blomia</taxon>
    </lineage>
</organism>
<name>A0A9Q0RK84_BLOTA</name>
<evidence type="ECO:0000256" key="10">
    <source>
        <dbReference type="PROSITE-ProRule" id="PRU00176"/>
    </source>
</evidence>
<dbReference type="Pfam" id="PF03177">
    <property type="entry name" value="Nucleoporin_C"/>
    <property type="match status" value="1"/>
</dbReference>
<dbReference type="GO" id="GO:0016973">
    <property type="term" value="P:poly(A)+ mRNA export from nucleus"/>
    <property type="evidence" value="ECO:0007669"/>
    <property type="project" value="TreeGrafter"/>
</dbReference>
<evidence type="ECO:0000313" key="13">
    <source>
        <dbReference type="EMBL" id="KAJ6217494.1"/>
    </source>
</evidence>
<keyword evidence="7" id="KW-0653">Protein transport</keyword>
<dbReference type="GO" id="GO:0017056">
    <property type="term" value="F:structural constituent of nuclear pore"/>
    <property type="evidence" value="ECO:0007669"/>
    <property type="project" value="InterPro"/>
</dbReference>
<gene>
    <name evidence="13" type="ORF">RDWZM_008651</name>
</gene>
<dbReference type="InterPro" id="IPR007187">
    <property type="entry name" value="Nucleoporin_Nup133/Nup155_C"/>
</dbReference>
<evidence type="ECO:0000256" key="8">
    <source>
        <dbReference type="ARBA" id="ARBA00023010"/>
    </source>
</evidence>
<dbReference type="InterPro" id="IPR014908">
    <property type="entry name" value="Nucleoporin_Nup133/Nup155_N"/>
</dbReference>
<dbReference type="GO" id="GO:0000972">
    <property type="term" value="P:transcription-dependent tethering of RNA polymerase II gene DNA at nuclear periphery"/>
    <property type="evidence" value="ECO:0007669"/>
    <property type="project" value="TreeGrafter"/>
</dbReference>
<dbReference type="Pfam" id="PF22976">
    <property type="entry name" value="RRM_10"/>
    <property type="match status" value="1"/>
</dbReference>
<dbReference type="Pfam" id="PF11835">
    <property type="entry name" value="RRM_8"/>
    <property type="match status" value="1"/>
</dbReference>
<dbReference type="SUPFAM" id="SSF117289">
    <property type="entry name" value="Nucleoporin domain"/>
    <property type="match status" value="1"/>
</dbReference>
<evidence type="ECO:0000256" key="5">
    <source>
        <dbReference type="ARBA" id="ARBA00022816"/>
    </source>
</evidence>
<dbReference type="PROSITE" id="PS50102">
    <property type="entry name" value="RRM"/>
    <property type="match status" value="1"/>
</dbReference>
<comment type="caution">
    <text evidence="13">The sequence shown here is derived from an EMBL/GenBank/DDBJ whole genome shotgun (WGS) entry which is preliminary data.</text>
</comment>
<evidence type="ECO:0000256" key="11">
    <source>
        <dbReference type="SAM" id="MobiDB-lite"/>
    </source>
</evidence>
<comment type="subcellular location">
    <subcellularLocation>
        <location evidence="1">Nucleus envelope</location>
    </subcellularLocation>
</comment>
<evidence type="ECO:0000256" key="9">
    <source>
        <dbReference type="ARBA" id="ARBA00023242"/>
    </source>
</evidence>
<feature type="region of interest" description="Disordered" evidence="11">
    <location>
        <begin position="1"/>
        <end position="25"/>
    </location>
</feature>
<dbReference type="Gene3D" id="1.25.40.700">
    <property type="match status" value="1"/>
</dbReference>
<dbReference type="Gene3D" id="1.20.58.1380">
    <property type="match status" value="1"/>
</dbReference>
<dbReference type="GO" id="GO:0031080">
    <property type="term" value="C:nuclear pore outer ring"/>
    <property type="evidence" value="ECO:0007669"/>
    <property type="project" value="TreeGrafter"/>
</dbReference>
<dbReference type="GO" id="GO:0006397">
    <property type="term" value="P:mRNA processing"/>
    <property type="evidence" value="ECO:0007669"/>
    <property type="project" value="InterPro"/>
</dbReference>
<keyword evidence="9" id="KW-0539">Nucleus</keyword>
<dbReference type="InterPro" id="IPR015943">
    <property type="entry name" value="WD40/YVTN_repeat-like_dom_sf"/>
</dbReference>
<keyword evidence="4" id="KW-0597">Phosphoprotein</keyword>
<dbReference type="EMBL" id="JAPWDV010000003">
    <property type="protein sequence ID" value="KAJ6217494.1"/>
    <property type="molecule type" value="Genomic_DNA"/>
</dbReference>
<protein>
    <recommendedName>
        <fullName evidence="12">RRM domain-containing protein</fullName>
    </recommendedName>
</protein>
<evidence type="ECO:0000256" key="1">
    <source>
        <dbReference type="ARBA" id="ARBA00004259"/>
    </source>
</evidence>
<feature type="domain" description="RRM" evidence="12">
    <location>
        <begin position="221"/>
        <end position="295"/>
    </location>
</feature>
<proteinExistence type="inferred from homology"/>
<dbReference type="Gene3D" id="3.30.70.330">
    <property type="match status" value="3"/>
</dbReference>
<dbReference type="PANTHER" id="PTHR13405">
    <property type="entry name" value="NUCLEAR PORE COMPLEX PROTEIN NUP133"/>
    <property type="match status" value="1"/>
</dbReference>
<keyword evidence="3" id="KW-0813">Transport</keyword>
<dbReference type="NCBIfam" id="TIGR01649">
    <property type="entry name" value="hnRNP-L_PTB"/>
    <property type="match status" value="1"/>
</dbReference>
<dbReference type="InterPro" id="IPR006536">
    <property type="entry name" value="HnRNP-L/PTB"/>
</dbReference>
<keyword evidence="8" id="KW-0811">Translocation</keyword>
<keyword evidence="6 10" id="KW-0694">RNA-binding</keyword>
<dbReference type="GO" id="GO:0003723">
    <property type="term" value="F:RNA binding"/>
    <property type="evidence" value="ECO:0007669"/>
    <property type="project" value="UniProtKB-UniRule"/>
</dbReference>
<evidence type="ECO:0000256" key="4">
    <source>
        <dbReference type="ARBA" id="ARBA00022553"/>
    </source>
</evidence>
<dbReference type="GO" id="GO:0006606">
    <property type="term" value="P:protein import into nucleus"/>
    <property type="evidence" value="ECO:0007669"/>
    <property type="project" value="TreeGrafter"/>
</dbReference>
<dbReference type="InterPro" id="IPR055204">
    <property type="entry name" value="HNRNPL_RRM"/>
</dbReference>
<dbReference type="CDD" id="cd12694">
    <property type="entry name" value="RRM2_hnRNPL_like"/>
    <property type="match status" value="1"/>
</dbReference>
<dbReference type="Proteomes" id="UP001142055">
    <property type="component" value="Chromosome 3"/>
</dbReference>
<dbReference type="InterPro" id="IPR035979">
    <property type="entry name" value="RBD_domain_sf"/>
</dbReference>
<evidence type="ECO:0000313" key="14">
    <source>
        <dbReference type="Proteomes" id="UP001142055"/>
    </source>
</evidence>
<dbReference type="CDD" id="cd12427">
    <property type="entry name" value="RRM4_hnRNPL_like"/>
    <property type="match status" value="1"/>
</dbReference>
<accession>A0A9Q0RK84</accession>
<dbReference type="InterPro" id="IPR012677">
    <property type="entry name" value="Nucleotide-bd_a/b_plait_sf"/>
</dbReference>